<evidence type="ECO:0000256" key="5">
    <source>
        <dbReference type="ARBA" id="ARBA00022679"/>
    </source>
</evidence>
<dbReference type="InParanoid" id="G7E5C5"/>
<evidence type="ECO:0000256" key="8">
    <source>
        <dbReference type="ARBA" id="ARBA00022840"/>
    </source>
</evidence>
<evidence type="ECO:0000256" key="4">
    <source>
        <dbReference type="ARBA" id="ARBA00022516"/>
    </source>
</evidence>
<dbReference type="Gene3D" id="3.30.230.10">
    <property type="match status" value="1"/>
</dbReference>
<dbReference type="PANTHER" id="PTHR31814:SF2">
    <property type="entry name" value="PHOSPHOMEVALONATE KINASE"/>
    <property type="match status" value="1"/>
</dbReference>
<dbReference type="GO" id="GO:0010142">
    <property type="term" value="P:farnesyl diphosphate biosynthetic process, mevalonate pathway"/>
    <property type="evidence" value="ECO:0007669"/>
    <property type="project" value="TreeGrafter"/>
</dbReference>
<keyword evidence="7 13" id="KW-0418">Kinase</keyword>
<reference evidence="15 16" key="2">
    <citation type="journal article" date="2012" name="Open Biol.">
        <title>Characteristics of nucleosomes and linker DNA regions on the genome of the basidiomycete Mixia osmundae revealed by mono- and dinucleosome mapping.</title>
        <authorList>
            <person name="Nishida H."/>
            <person name="Kondo S."/>
            <person name="Matsumoto T."/>
            <person name="Suzuki Y."/>
            <person name="Yoshikawa H."/>
            <person name="Taylor T.D."/>
            <person name="Sugiyama J."/>
        </authorList>
    </citation>
    <scope>NUCLEOTIDE SEQUENCE [LARGE SCALE GENOMIC DNA]</scope>
    <source>
        <strain evidence="16">CBS 9802 / IAM 14324 / JCM 22182 / KY 12970</strain>
    </source>
</reference>
<dbReference type="HOGENOM" id="CLU_022059_1_0_1"/>
<evidence type="ECO:0000313" key="16">
    <source>
        <dbReference type="Proteomes" id="UP000009131"/>
    </source>
</evidence>
<name>G7E5C5_MIXOS</name>
<dbReference type="OrthoDB" id="10262935at2759"/>
<comment type="pathway">
    <text evidence="1 13">Isoprenoid biosynthesis; isopentenyl diphosphate biosynthesis via mevalonate pathway; isopentenyl diphosphate from (R)-mevalonate: step 2/3.</text>
</comment>
<dbReference type="PANTHER" id="PTHR31814">
    <property type="match status" value="1"/>
</dbReference>
<dbReference type="Proteomes" id="UP000009131">
    <property type="component" value="Unassembled WGS sequence"/>
</dbReference>
<organism evidence="15 16">
    <name type="scientific">Mixia osmundae (strain CBS 9802 / IAM 14324 / JCM 22182 / KY 12970)</name>
    <dbReference type="NCBI Taxonomy" id="764103"/>
    <lineage>
        <taxon>Eukaryota</taxon>
        <taxon>Fungi</taxon>
        <taxon>Dikarya</taxon>
        <taxon>Basidiomycota</taxon>
        <taxon>Pucciniomycotina</taxon>
        <taxon>Mixiomycetes</taxon>
        <taxon>Mixiales</taxon>
        <taxon>Mixiaceae</taxon>
        <taxon>Mixia</taxon>
    </lineage>
</organism>
<dbReference type="RefSeq" id="XP_014569413.1">
    <property type="nucleotide sequence ID" value="XM_014713927.1"/>
</dbReference>
<evidence type="ECO:0000256" key="1">
    <source>
        <dbReference type="ARBA" id="ARBA00005017"/>
    </source>
</evidence>
<keyword evidence="8" id="KW-0067">ATP-binding</keyword>
<dbReference type="EC" id="2.7.4.2" evidence="3 13"/>
<evidence type="ECO:0000256" key="13">
    <source>
        <dbReference type="PIRNR" id="PIRNR017288"/>
    </source>
</evidence>
<comment type="similarity">
    <text evidence="2 13">Belongs to the GHMP kinase family. Mevalonate kinase subfamily.</text>
</comment>
<dbReference type="GO" id="GO:0004631">
    <property type="term" value="F:phosphomevalonate kinase activity"/>
    <property type="evidence" value="ECO:0007669"/>
    <property type="project" value="UniProtKB-UniRule"/>
</dbReference>
<comment type="catalytic activity">
    <reaction evidence="12">
        <text>(R)-5-phosphomevalonate + ATP = (R)-5-diphosphomevalonate + ADP</text>
        <dbReference type="Rhea" id="RHEA:16341"/>
        <dbReference type="ChEBI" id="CHEBI:30616"/>
        <dbReference type="ChEBI" id="CHEBI:57557"/>
        <dbReference type="ChEBI" id="CHEBI:58146"/>
        <dbReference type="ChEBI" id="CHEBI:456216"/>
        <dbReference type="EC" id="2.7.4.2"/>
    </reaction>
    <physiologicalReaction direction="left-to-right" evidence="12">
        <dbReference type="Rhea" id="RHEA:16342"/>
    </physiologicalReaction>
</comment>
<gene>
    <name evidence="15" type="primary">Mo04715</name>
    <name evidence="15" type="ORF">E5Q_04715</name>
</gene>
<dbReference type="STRING" id="764103.G7E5C5"/>
<dbReference type="AlphaFoldDB" id="G7E5C5"/>
<proteinExistence type="inferred from homology"/>
<evidence type="ECO:0000256" key="6">
    <source>
        <dbReference type="ARBA" id="ARBA00022741"/>
    </source>
</evidence>
<reference evidence="15 16" key="1">
    <citation type="journal article" date="2011" name="J. Gen. Appl. Microbiol.">
        <title>Draft genome sequencing of the enigmatic basidiomycete Mixia osmundae.</title>
        <authorList>
            <person name="Nishida H."/>
            <person name="Nagatsuka Y."/>
            <person name="Sugiyama J."/>
        </authorList>
    </citation>
    <scope>NUCLEOTIDE SEQUENCE [LARGE SCALE GENOMIC DNA]</scope>
    <source>
        <strain evidence="16">CBS 9802 / IAM 14324 / JCM 22182 / KY 12970</strain>
    </source>
</reference>
<evidence type="ECO:0000313" key="15">
    <source>
        <dbReference type="EMBL" id="GAA98035.1"/>
    </source>
</evidence>
<dbReference type="FunCoup" id="G7E5C5">
    <property type="interactions" value="76"/>
</dbReference>
<dbReference type="UniPathway" id="UPA00057">
    <property type="reaction ID" value="UER00099"/>
</dbReference>
<keyword evidence="9 13" id="KW-0752">Steroid biosynthesis</keyword>
<dbReference type="EMBL" id="BABT02000150">
    <property type="protein sequence ID" value="GAA98035.1"/>
    <property type="molecule type" value="Genomic_DNA"/>
</dbReference>
<dbReference type="InterPro" id="IPR020568">
    <property type="entry name" value="Ribosomal_Su5_D2-typ_SF"/>
</dbReference>
<dbReference type="SUPFAM" id="SSF54211">
    <property type="entry name" value="Ribosomal protein S5 domain 2-like"/>
    <property type="match status" value="1"/>
</dbReference>
<evidence type="ECO:0000256" key="2">
    <source>
        <dbReference type="ARBA" id="ARBA00006495"/>
    </source>
</evidence>
<dbReference type="GO" id="GO:0006696">
    <property type="term" value="P:ergosterol biosynthetic process"/>
    <property type="evidence" value="ECO:0007669"/>
    <property type="project" value="TreeGrafter"/>
</dbReference>
<keyword evidence="4 13" id="KW-0444">Lipid biosynthesis</keyword>
<keyword evidence="16" id="KW-1185">Reference proteome</keyword>
<evidence type="ECO:0000256" key="10">
    <source>
        <dbReference type="ARBA" id="ARBA00023098"/>
    </source>
</evidence>
<evidence type="ECO:0000256" key="9">
    <source>
        <dbReference type="ARBA" id="ARBA00022955"/>
    </source>
</evidence>
<dbReference type="InterPro" id="IPR014721">
    <property type="entry name" value="Ribsml_uS5_D2-typ_fold_subgr"/>
</dbReference>
<evidence type="ECO:0000256" key="3">
    <source>
        <dbReference type="ARBA" id="ARBA00012958"/>
    </source>
</evidence>
<dbReference type="InterPro" id="IPR006204">
    <property type="entry name" value="GHMP_kinase_N_dom"/>
</dbReference>
<dbReference type="GO" id="GO:0005524">
    <property type="term" value="F:ATP binding"/>
    <property type="evidence" value="ECO:0007669"/>
    <property type="project" value="UniProtKB-UniRule"/>
</dbReference>
<evidence type="ECO:0000256" key="11">
    <source>
        <dbReference type="ARBA" id="ARBA00023221"/>
    </source>
</evidence>
<keyword evidence="5 13" id="KW-0808">Transferase</keyword>
<protein>
    <recommendedName>
        <fullName evidence="3 13">Phosphomevalonate kinase</fullName>
        <ecNumber evidence="3 13">2.7.4.2</ecNumber>
    </recommendedName>
</protein>
<dbReference type="eggNOG" id="KOG4519">
    <property type="taxonomic scope" value="Eukaryota"/>
</dbReference>
<dbReference type="InterPro" id="IPR016005">
    <property type="entry name" value="Erg8"/>
</dbReference>
<keyword evidence="10 13" id="KW-0443">Lipid metabolism</keyword>
<keyword evidence="6" id="KW-0547">Nucleotide-binding</keyword>
<evidence type="ECO:0000259" key="14">
    <source>
        <dbReference type="Pfam" id="PF00288"/>
    </source>
</evidence>
<accession>G7E5C5</accession>
<dbReference type="OMA" id="LVIHRTM"/>
<dbReference type="PIRSF" id="PIRSF017288">
    <property type="entry name" value="PMK_GHMP_euk"/>
    <property type="match status" value="1"/>
</dbReference>
<dbReference type="GO" id="GO:0019287">
    <property type="term" value="P:isopentenyl diphosphate biosynthetic process, mevalonate pathway"/>
    <property type="evidence" value="ECO:0007669"/>
    <property type="project" value="UniProtKB-UniRule"/>
</dbReference>
<dbReference type="Pfam" id="PF00288">
    <property type="entry name" value="GHMP_kinases_N"/>
    <property type="match status" value="1"/>
</dbReference>
<feature type="domain" description="GHMP kinase N-terminal" evidence="14">
    <location>
        <begin position="156"/>
        <end position="220"/>
    </location>
</feature>
<dbReference type="GO" id="GO:0005777">
    <property type="term" value="C:peroxisome"/>
    <property type="evidence" value="ECO:0007669"/>
    <property type="project" value="TreeGrafter"/>
</dbReference>
<evidence type="ECO:0000256" key="7">
    <source>
        <dbReference type="ARBA" id="ARBA00022777"/>
    </source>
</evidence>
<keyword evidence="11 13" id="KW-0753">Steroid metabolism</keyword>
<comment type="caution">
    <text evidence="15">The sequence shown here is derived from an EMBL/GenBank/DDBJ whole genome shotgun (WGS) entry which is preliminary data.</text>
</comment>
<dbReference type="InterPro" id="IPR035102">
    <property type="entry name" value="Phosphomevalonate_kinase"/>
</dbReference>
<sequence>MQRTVVSCPGKVLLAGGYLVLDRAHQGLVLATTSRFYTFVSSTAAAHSSATITVTASQFEREQWQYAVSWSDDHISLQGIAVQGASSDRNSFVETAIRAALQVVQADRPGNWSLPDLQIHIVGDNDFYSQPRQASSGSTSTGKKFAKLKETLRTVHKTGLGSSAAMVTSLVGAILVHLLQLDPTNSLSDKHYIHNVAQYAHSLAQGKIGSGFDVSSAVWGSHIYTRFDPACLDNVLSERLPSTQLRSRLKGGQGTLWDAPETCARVRPLALPPLTCLCLADVDTGSHTPSMVSKVLTWMRESPEEASERIEQLDSLNEYLANVFSHLNESYERSPRAYASVVAALRRLSSSRWHESYTTISAADHDILGGFIDAAATTKAIRASMKAMGQAAGVPIEPQEQTDILDSCQTQCLGMIGGGVPGAGGYDALWMLTVATSDDSIAQLEAQWTAWRSMSVRPLSSAARVYGPDQSRIDAVKEGLHVHDQQDVAQLWQAILS</sequence>
<evidence type="ECO:0000256" key="12">
    <source>
        <dbReference type="ARBA" id="ARBA00029326"/>
    </source>
</evidence>